<dbReference type="RefSeq" id="WP_285233739.1">
    <property type="nucleotide sequence ID" value="NZ_CP116346.1"/>
</dbReference>
<dbReference type="AlphaFoldDB" id="A0AA95NMN4"/>
<gene>
    <name evidence="1" type="ORF">PFX98_03255</name>
</gene>
<evidence type="ECO:0000313" key="2">
    <source>
        <dbReference type="Proteomes" id="UP001177769"/>
    </source>
</evidence>
<evidence type="ECO:0000313" key="1">
    <source>
        <dbReference type="EMBL" id="WIT12641.1"/>
    </source>
</evidence>
<organism evidence="1 2">
    <name type="scientific">Paucibacter sediminis</name>
    <dbReference type="NCBI Taxonomy" id="3019553"/>
    <lineage>
        <taxon>Bacteria</taxon>
        <taxon>Pseudomonadati</taxon>
        <taxon>Pseudomonadota</taxon>
        <taxon>Betaproteobacteria</taxon>
        <taxon>Burkholderiales</taxon>
        <taxon>Sphaerotilaceae</taxon>
        <taxon>Roseateles</taxon>
    </lineage>
</organism>
<name>A0AA95NMN4_9BURK</name>
<dbReference type="Proteomes" id="UP001177769">
    <property type="component" value="Chromosome"/>
</dbReference>
<keyword evidence="2" id="KW-1185">Reference proteome</keyword>
<sequence>MDKLVIKHGAALRAKYAAAGLAKVDAALKTLVSADKKRGIETVVLDVSLASAMKPYGAAVPAKPDARALKAAIDAVATAAKPHYILLLGALDVLPMVPLVNPAYGGPGGDDDKTVPSDLPYACEAPYGTDVNRFLGPTRVVGRLPDVPGASKPDLLLQLLRASARAKPLPREDYQQSFALSAEVWQGSTRLSVNNTFGDAAPLNLAPPKGPRWAKQDLAPRMHFINCHGAAHSPEYFGQRGDAYPVAHRANLLTGKITAGTVVAAECCYGAQLYDPAESAGTQGIALSYLADGASGFFGSTTIAYGPSEGNGSADLICQYFLQRVLAGSSLGRAALEARQKFAGERTHLDPFDLKTLGQFYLLGDPALQPVGYAAHALSKTKAFKQAFAKVQDRGVRGLRRERLEREGRHLARALPPVRSKPLEPAAPVERTMQMMARESGLQGEVSRLSFEIGGKGPIRRIHVLKGLAQHGTGEQRVPHLLAIVATEENGQLLHVRRVHSR</sequence>
<reference evidence="1" key="1">
    <citation type="submission" date="2023-01" db="EMBL/GenBank/DDBJ databases">
        <title>Whole genome sequence of Paucibacter sp. S2-9 isolated from pond sediment.</title>
        <authorList>
            <person name="Jung J.Y."/>
        </authorList>
    </citation>
    <scope>NUCLEOTIDE SEQUENCE</scope>
    <source>
        <strain evidence="1">S2-9</strain>
    </source>
</reference>
<dbReference type="EMBL" id="CP116346">
    <property type="protein sequence ID" value="WIT12641.1"/>
    <property type="molecule type" value="Genomic_DNA"/>
</dbReference>
<accession>A0AA95NMN4</accession>
<dbReference type="KEGG" id="pais:PFX98_03255"/>
<protein>
    <submittedName>
        <fullName evidence="1">C25 family cysteine peptidase</fullName>
    </submittedName>
</protein>
<proteinExistence type="predicted"/>